<evidence type="ECO:0000259" key="1">
    <source>
        <dbReference type="PROSITE" id="PS50055"/>
    </source>
</evidence>
<dbReference type="SMART" id="SM00404">
    <property type="entry name" value="PTPc_motif"/>
    <property type="match status" value="1"/>
</dbReference>
<dbReference type="Proteomes" id="UP001217089">
    <property type="component" value="Unassembled WGS sequence"/>
</dbReference>
<evidence type="ECO:0000259" key="2">
    <source>
        <dbReference type="PROSITE" id="PS50056"/>
    </source>
</evidence>
<reference evidence="3 4" key="1">
    <citation type="submission" date="2022-12" db="EMBL/GenBank/DDBJ databases">
        <title>Chromosome-level genome of Tegillarca granosa.</title>
        <authorList>
            <person name="Kim J."/>
        </authorList>
    </citation>
    <scope>NUCLEOTIDE SEQUENCE [LARGE SCALE GENOMIC DNA]</scope>
    <source>
        <strain evidence="3">Teg-2019</strain>
        <tissue evidence="3">Adductor muscle</tissue>
    </source>
</reference>
<feature type="domain" description="Tyrosine specific protein phosphatases" evidence="2">
    <location>
        <begin position="131"/>
        <end position="203"/>
    </location>
</feature>
<dbReference type="Gene3D" id="3.90.190.10">
    <property type="entry name" value="Protein tyrosine phosphatase superfamily"/>
    <property type="match status" value="2"/>
</dbReference>
<dbReference type="PANTHER" id="PTHR19134">
    <property type="entry name" value="RECEPTOR-TYPE TYROSINE-PROTEIN PHOSPHATASE"/>
    <property type="match status" value="1"/>
</dbReference>
<dbReference type="InterPro" id="IPR003595">
    <property type="entry name" value="Tyr_Pase_cat"/>
</dbReference>
<dbReference type="InterPro" id="IPR000387">
    <property type="entry name" value="Tyr_Pase_dom"/>
</dbReference>
<gene>
    <name evidence="3" type="ORF">KUTeg_016510</name>
</gene>
<feature type="domain" description="Tyrosine specific protein phosphatases" evidence="2">
    <location>
        <begin position="16"/>
        <end position="65"/>
    </location>
</feature>
<dbReference type="InterPro" id="IPR050348">
    <property type="entry name" value="Protein-Tyr_Phosphatase"/>
</dbReference>
<dbReference type="InterPro" id="IPR029021">
    <property type="entry name" value="Prot-tyrosine_phosphatase-like"/>
</dbReference>
<dbReference type="Pfam" id="PF00102">
    <property type="entry name" value="Y_phosphatase"/>
    <property type="match status" value="2"/>
</dbReference>
<evidence type="ECO:0000313" key="4">
    <source>
        <dbReference type="Proteomes" id="UP001217089"/>
    </source>
</evidence>
<organism evidence="3 4">
    <name type="scientific">Tegillarca granosa</name>
    <name type="common">Malaysian cockle</name>
    <name type="synonym">Anadara granosa</name>
    <dbReference type="NCBI Taxonomy" id="220873"/>
    <lineage>
        <taxon>Eukaryota</taxon>
        <taxon>Metazoa</taxon>
        <taxon>Spiralia</taxon>
        <taxon>Lophotrochozoa</taxon>
        <taxon>Mollusca</taxon>
        <taxon>Bivalvia</taxon>
        <taxon>Autobranchia</taxon>
        <taxon>Pteriomorphia</taxon>
        <taxon>Arcoida</taxon>
        <taxon>Arcoidea</taxon>
        <taxon>Arcidae</taxon>
        <taxon>Tegillarca</taxon>
    </lineage>
</organism>
<name>A0ABQ9EQX7_TEGGR</name>
<accession>A0ABQ9EQX7</accession>
<dbReference type="InterPro" id="IPR000242">
    <property type="entry name" value="PTP_cat"/>
</dbReference>
<feature type="domain" description="Tyrosine-protein phosphatase" evidence="1">
    <location>
        <begin position="1"/>
        <end position="203"/>
    </location>
</feature>
<evidence type="ECO:0000313" key="3">
    <source>
        <dbReference type="EMBL" id="KAJ8305965.1"/>
    </source>
</evidence>
<dbReference type="EMBL" id="JARBDR010000813">
    <property type="protein sequence ID" value="KAJ8305965.1"/>
    <property type="molecule type" value="Genomic_DNA"/>
</dbReference>
<comment type="caution">
    <text evidence="3">The sequence shown here is derived from an EMBL/GenBank/DDBJ whole genome shotgun (WGS) entry which is preliminary data.</text>
</comment>
<dbReference type="PANTHER" id="PTHR19134:SF449">
    <property type="entry name" value="TYROSINE-PROTEIN PHOSPHATASE 1"/>
    <property type="match status" value="1"/>
</dbReference>
<sequence>MLYSSAHCFHLYLTYSAGLGRTGTFIGLDALLTSGWKTGFVDIFEYVKKMRQNRTNMVATATTSVIPSSTEPYNLGPFVVNQCGKNNISRDIIEIDIVIINKERKIEKKVKIYEVKTWKAGEHFPPNKNTMVYLAELTEQKRKHVTAGPITIMCPDGAICSGILCAFFHSIERVTIDEEIDLFQTVRQLNVRRPQFIQRLVSY</sequence>
<dbReference type="SUPFAM" id="SSF52799">
    <property type="entry name" value="(Phosphotyrosine protein) phosphatases II"/>
    <property type="match status" value="2"/>
</dbReference>
<dbReference type="PROSITE" id="PS50056">
    <property type="entry name" value="TYR_PHOSPHATASE_2"/>
    <property type="match status" value="2"/>
</dbReference>
<dbReference type="PRINTS" id="PR00700">
    <property type="entry name" value="PRTYPHPHTASE"/>
</dbReference>
<keyword evidence="4" id="KW-1185">Reference proteome</keyword>
<dbReference type="PROSITE" id="PS50055">
    <property type="entry name" value="TYR_PHOSPHATASE_PTP"/>
    <property type="match status" value="1"/>
</dbReference>
<proteinExistence type="predicted"/>
<protein>
    <submittedName>
        <fullName evidence="3">Uncharacterized protein</fullName>
    </submittedName>
</protein>